<dbReference type="PANTHER" id="PTHR19384">
    <property type="entry name" value="NITRIC OXIDE SYNTHASE-RELATED"/>
    <property type="match status" value="1"/>
</dbReference>
<dbReference type="Gene3D" id="3.40.50.360">
    <property type="match status" value="1"/>
</dbReference>
<evidence type="ECO:0000256" key="2">
    <source>
        <dbReference type="ARBA" id="ARBA00001974"/>
    </source>
</evidence>
<evidence type="ECO:0000256" key="13">
    <source>
        <dbReference type="SAM" id="Phobius"/>
    </source>
</evidence>
<dbReference type="PIRSF" id="PIRSF000208">
    <property type="entry name" value="P450R"/>
    <property type="match status" value="1"/>
</dbReference>
<evidence type="ECO:0000313" key="17">
    <source>
        <dbReference type="Proteomes" id="UP000271087"/>
    </source>
</evidence>
<keyword evidence="10" id="KW-0560">Oxidoreductase</keyword>
<evidence type="ECO:0000256" key="3">
    <source>
        <dbReference type="ARBA" id="ARBA00022630"/>
    </source>
</evidence>
<evidence type="ECO:0000256" key="11">
    <source>
        <dbReference type="ARBA" id="ARBA00023136"/>
    </source>
</evidence>
<dbReference type="PRINTS" id="PR00369">
    <property type="entry name" value="FLAVODOXIN"/>
</dbReference>
<dbReference type="WBParaSite" id="nOo.2.0.1.t03505-RA">
    <property type="protein sequence ID" value="nOo.2.0.1.t03505-RA"/>
    <property type="gene ID" value="nOo.2.0.1.g03505"/>
</dbReference>
<keyword evidence="7" id="KW-0274">FAD</keyword>
<dbReference type="InterPro" id="IPR023208">
    <property type="entry name" value="P450R"/>
</dbReference>
<feature type="domain" description="Flavodoxin-like" evidence="14">
    <location>
        <begin position="139"/>
        <end position="289"/>
    </location>
</feature>
<dbReference type="GO" id="GO:0010181">
    <property type="term" value="F:FMN binding"/>
    <property type="evidence" value="ECO:0007669"/>
    <property type="project" value="InterPro"/>
</dbReference>
<gene>
    <name evidence="16" type="ORF">NOO_LOCUS3505</name>
</gene>
<keyword evidence="4" id="KW-0288">FMN</keyword>
<dbReference type="InterPro" id="IPR001094">
    <property type="entry name" value="Flavdoxin-like"/>
</dbReference>
<dbReference type="STRING" id="42157.A0A182E669"/>
<keyword evidence="11 13" id="KW-0472">Membrane</keyword>
<dbReference type="AlphaFoldDB" id="A0A182E669"/>
<reference evidence="16 17" key="2">
    <citation type="submission" date="2018-08" db="EMBL/GenBank/DDBJ databases">
        <authorList>
            <person name="Laetsch R D."/>
            <person name="Stevens L."/>
            <person name="Kumar S."/>
            <person name="Blaxter L. M."/>
        </authorList>
    </citation>
    <scope>NUCLEOTIDE SEQUENCE [LARGE SCALE GENOMIC DNA]</scope>
</reference>
<dbReference type="PROSITE" id="PS51384">
    <property type="entry name" value="FAD_FR"/>
    <property type="match status" value="1"/>
</dbReference>
<evidence type="ECO:0000256" key="4">
    <source>
        <dbReference type="ARBA" id="ARBA00022643"/>
    </source>
</evidence>
<dbReference type="Gene3D" id="3.40.50.80">
    <property type="entry name" value="Nucleotide-binding domain of ferredoxin-NADP reductase (FNR) module"/>
    <property type="match status" value="1"/>
</dbReference>
<keyword evidence="3" id="KW-0285">Flavoprotein</keyword>
<dbReference type="InterPro" id="IPR017927">
    <property type="entry name" value="FAD-bd_FR_type"/>
</dbReference>
<evidence type="ECO:0000256" key="10">
    <source>
        <dbReference type="ARBA" id="ARBA00023002"/>
    </source>
</evidence>
<evidence type="ECO:0000256" key="5">
    <source>
        <dbReference type="ARBA" id="ARBA00022692"/>
    </source>
</evidence>
<dbReference type="Pfam" id="PF00667">
    <property type="entry name" value="FAD_binding_1"/>
    <property type="match status" value="1"/>
</dbReference>
<dbReference type="GO" id="GO:0050660">
    <property type="term" value="F:flavin adenine dinucleotide binding"/>
    <property type="evidence" value="ECO:0007669"/>
    <property type="project" value="TreeGrafter"/>
</dbReference>
<dbReference type="InterPro" id="IPR039261">
    <property type="entry name" value="FNR_nucleotide-bd"/>
</dbReference>
<name>A0A182E669_ONCOC</name>
<comment type="cofactor">
    <cofactor evidence="2">
        <name>FAD</name>
        <dbReference type="ChEBI" id="CHEBI:57692"/>
    </cofactor>
</comment>
<dbReference type="SUPFAM" id="SSF52218">
    <property type="entry name" value="Flavoproteins"/>
    <property type="match status" value="1"/>
</dbReference>
<keyword evidence="17" id="KW-1185">Reference proteome</keyword>
<evidence type="ECO:0000256" key="9">
    <source>
        <dbReference type="ARBA" id="ARBA00022989"/>
    </source>
</evidence>
<dbReference type="FunFam" id="3.40.50.80:FF:000001">
    <property type="entry name" value="NADPH--cytochrome P450 reductase 1"/>
    <property type="match status" value="1"/>
</dbReference>
<keyword evidence="8" id="KW-0521">NADP</keyword>
<dbReference type="Pfam" id="PF00175">
    <property type="entry name" value="NAD_binding_1"/>
    <property type="match status" value="1"/>
</dbReference>
<proteinExistence type="predicted"/>
<keyword evidence="9 13" id="KW-1133">Transmembrane helix</keyword>
<evidence type="ECO:0000259" key="14">
    <source>
        <dbReference type="PROSITE" id="PS50902"/>
    </source>
</evidence>
<dbReference type="EC" id="1.6.2.4" evidence="12"/>
<dbReference type="PROSITE" id="PS50902">
    <property type="entry name" value="FLAVODOXIN_LIKE"/>
    <property type="match status" value="1"/>
</dbReference>
<reference evidence="18" key="1">
    <citation type="submission" date="2016-06" db="UniProtKB">
        <authorList>
            <consortium name="WormBaseParasite"/>
        </authorList>
    </citation>
    <scope>IDENTIFICATION</scope>
</reference>
<dbReference type="Pfam" id="PF00258">
    <property type="entry name" value="Flavodoxin_1"/>
    <property type="match status" value="1"/>
</dbReference>
<keyword evidence="5 13" id="KW-0812">Transmembrane</keyword>
<evidence type="ECO:0000256" key="8">
    <source>
        <dbReference type="ARBA" id="ARBA00022857"/>
    </source>
</evidence>
<dbReference type="GO" id="GO:0003958">
    <property type="term" value="F:NADPH-hemoprotein reductase activity"/>
    <property type="evidence" value="ECO:0007669"/>
    <property type="project" value="UniProtKB-EC"/>
</dbReference>
<dbReference type="OrthoDB" id="1856718at2759"/>
<dbReference type="SUPFAM" id="SSF63380">
    <property type="entry name" value="Riboflavin synthase domain-like"/>
    <property type="match status" value="1"/>
</dbReference>
<evidence type="ECO:0000256" key="7">
    <source>
        <dbReference type="ARBA" id="ARBA00022827"/>
    </source>
</evidence>
<dbReference type="SUPFAM" id="SSF52343">
    <property type="entry name" value="Ferredoxin reductase-like, C-terminal NADP-linked domain"/>
    <property type="match status" value="1"/>
</dbReference>
<keyword evidence="6" id="KW-0256">Endoplasmic reticulum</keyword>
<dbReference type="InterPro" id="IPR001433">
    <property type="entry name" value="OxRdtase_FAD/NAD-bd"/>
</dbReference>
<organism evidence="18">
    <name type="scientific">Onchocerca ochengi</name>
    <name type="common">Filarial nematode worm</name>
    <dbReference type="NCBI Taxonomy" id="42157"/>
    <lineage>
        <taxon>Eukaryota</taxon>
        <taxon>Metazoa</taxon>
        <taxon>Ecdysozoa</taxon>
        <taxon>Nematoda</taxon>
        <taxon>Chromadorea</taxon>
        <taxon>Rhabditida</taxon>
        <taxon>Spirurina</taxon>
        <taxon>Spiruromorpha</taxon>
        <taxon>Filarioidea</taxon>
        <taxon>Onchocercidae</taxon>
        <taxon>Onchocerca</taxon>
    </lineage>
</organism>
<feature type="transmembrane region" description="Helical" evidence="13">
    <location>
        <begin position="81"/>
        <end position="99"/>
    </location>
</feature>
<dbReference type="GO" id="GO:0005829">
    <property type="term" value="C:cytosol"/>
    <property type="evidence" value="ECO:0007669"/>
    <property type="project" value="TreeGrafter"/>
</dbReference>
<dbReference type="InterPro" id="IPR001709">
    <property type="entry name" value="Flavoprot_Pyr_Nucl_cyt_Rdtase"/>
</dbReference>
<dbReference type="Proteomes" id="UP000271087">
    <property type="component" value="Unassembled WGS sequence"/>
</dbReference>
<evidence type="ECO:0000256" key="12">
    <source>
        <dbReference type="ARBA" id="ARBA00023797"/>
    </source>
</evidence>
<dbReference type="FunFam" id="1.20.990.10:FF:000001">
    <property type="entry name" value="NADPH--cytochrome P450 reductase"/>
    <property type="match status" value="1"/>
</dbReference>
<evidence type="ECO:0000313" key="16">
    <source>
        <dbReference type="EMBL" id="VDK69407.1"/>
    </source>
</evidence>
<dbReference type="PANTHER" id="PTHR19384:SF17">
    <property type="entry name" value="NADPH--CYTOCHROME P450 REDUCTASE"/>
    <property type="match status" value="1"/>
</dbReference>
<feature type="domain" description="FAD-binding FR-type" evidence="15">
    <location>
        <begin position="342"/>
        <end position="587"/>
    </location>
</feature>
<dbReference type="Gene3D" id="1.20.990.10">
    <property type="entry name" value="NADPH-cytochrome p450 Reductase, Chain A, domain 3"/>
    <property type="match status" value="1"/>
</dbReference>
<dbReference type="InterPro" id="IPR008254">
    <property type="entry name" value="Flavodoxin/NO_synth"/>
</dbReference>
<dbReference type="GO" id="GO:0009725">
    <property type="term" value="P:response to hormone"/>
    <property type="evidence" value="ECO:0007669"/>
    <property type="project" value="TreeGrafter"/>
</dbReference>
<evidence type="ECO:0000256" key="6">
    <source>
        <dbReference type="ARBA" id="ARBA00022824"/>
    </source>
</evidence>
<dbReference type="InterPro" id="IPR017938">
    <property type="entry name" value="Riboflavin_synthase-like_b-brl"/>
</dbReference>
<dbReference type="Gene3D" id="2.40.30.10">
    <property type="entry name" value="Translation factors"/>
    <property type="match status" value="1"/>
</dbReference>
<dbReference type="InterPro" id="IPR023173">
    <property type="entry name" value="NADPH_Cyt_P450_Rdtase_alpha"/>
</dbReference>
<dbReference type="InterPro" id="IPR003097">
    <property type="entry name" value="CysJ-like_FAD-binding"/>
</dbReference>
<protein>
    <recommendedName>
        <fullName evidence="12">NADPH--hemoprotein reductase</fullName>
        <ecNumber evidence="12">1.6.2.4</ecNumber>
    </recommendedName>
</protein>
<evidence type="ECO:0000256" key="1">
    <source>
        <dbReference type="ARBA" id="ARBA00001917"/>
    </source>
</evidence>
<comment type="cofactor">
    <cofactor evidence="1">
        <name>FMN</name>
        <dbReference type="ChEBI" id="CHEBI:58210"/>
    </cofactor>
</comment>
<sequence length="743" mass="86075">MFLQNDIPCSDLKLECSKPSDGFKYMIQLQPIRKKREKQENQTFNWPYNLEENILKKDQMKTAMTMTVVDWLRTRLDMIDLIVLTILLLTTVYYSWRLWAKKTSNKFTSTVLPSYSSFESSSDRHTSFVARMKSEERKVLIIYGSQTGTAEELACRLSKDVQNYGQKDYRSFQALLLDPEEMDVEDFEKIKEIPGTLLILCMATYGEGDPTDNAQKFYQHVLNTNLNLKGVDFAVFGLGNKTYGHFNEIAKYFDQRMEEFGATRIYSLGLGDDDGNLEEDFMRWREGFWSTVTTTFGWEIAETGSVRQYRFEIVEDFSVKLFTGEYGRLGSFEKQRPPFNQKNPFIATISVNRELHGIGSDRSCRHIEFIINGARIRYEAGDHLGVFPTNDPVWVEELGRLLDADMDLRFSLINLDEENLKRNPFPCPCTIRTAFTYYVDICAPIKSNVLKALASFTSAENEKERLLLLSTANEQGLKEYGNYIQKERRSIIDILRAFPSCKPPVDYILELLPRLQPRYYSISSSSKYNHDSLAITVVITKYMIGDRLIKGNLQDSHGIVFINQQFLLKGEGSKVPIFVRKSTMRLPHRLKTPIIMIGPGTGFAPFRGFLQERDWQKKQGQDIGPMALYYGCRHPEHDYIYKDELKIFIQDGVLSELHTAFSRITAKKIYVQDEIWKNRETVWRAIESGAIICVCGDARNMARDVQNTFMRIFMEIGGKTEIEAQKFQKDLEQRRCYQTDVWS</sequence>
<dbReference type="PRINTS" id="PR00371">
    <property type="entry name" value="FPNCR"/>
</dbReference>
<dbReference type="InterPro" id="IPR029039">
    <property type="entry name" value="Flavoprotein-like_sf"/>
</dbReference>
<accession>A0A182E669</accession>
<evidence type="ECO:0000313" key="18">
    <source>
        <dbReference type="WBParaSite" id="nOo.2.0.1.t03505-RA"/>
    </source>
</evidence>
<dbReference type="EMBL" id="UYRW01000676">
    <property type="protein sequence ID" value="VDK69407.1"/>
    <property type="molecule type" value="Genomic_DNA"/>
</dbReference>
<evidence type="ECO:0000259" key="15">
    <source>
        <dbReference type="PROSITE" id="PS51384"/>
    </source>
</evidence>